<dbReference type="GO" id="GO:0007165">
    <property type="term" value="P:signal transduction"/>
    <property type="evidence" value="ECO:0007669"/>
    <property type="project" value="InterPro"/>
</dbReference>
<feature type="domain" description="TIR" evidence="1">
    <location>
        <begin position="16"/>
        <end position="97"/>
    </location>
</feature>
<evidence type="ECO:0000313" key="3">
    <source>
        <dbReference type="Proteomes" id="UP000199626"/>
    </source>
</evidence>
<proteinExistence type="predicted"/>
<reference evidence="3" key="1">
    <citation type="submission" date="2016-10" db="EMBL/GenBank/DDBJ databases">
        <authorList>
            <person name="Varghese N."/>
            <person name="Submissions S."/>
        </authorList>
    </citation>
    <scope>NUCLEOTIDE SEQUENCE [LARGE SCALE GENOMIC DNA]</scope>
    <source>
        <strain evidence="3">CGMCC 1.10824</strain>
    </source>
</reference>
<protein>
    <submittedName>
        <fullName evidence="2">TIR domain-containing protein</fullName>
    </submittedName>
</protein>
<dbReference type="InterPro" id="IPR035897">
    <property type="entry name" value="Toll_tir_struct_dom_sf"/>
</dbReference>
<accession>A0A1G6A0C8</accession>
<dbReference type="Gene3D" id="3.40.50.10140">
    <property type="entry name" value="Toll/interleukin-1 receptor homology (TIR) domain"/>
    <property type="match status" value="1"/>
</dbReference>
<dbReference type="SUPFAM" id="SSF52200">
    <property type="entry name" value="Toll/Interleukin receptor TIR domain"/>
    <property type="match status" value="1"/>
</dbReference>
<gene>
    <name evidence="2" type="ORF">SAMN02927930_00013</name>
</gene>
<dbReference type="InterPro" id="IPR000157">
    <property type="entry name" value="TIR_dom"/>
</dbReference>
<keyword evidence="3" id="KW-1185">Reference proteome</keyword>
<evidence type="ECO:0000259" key="1">
    <source>
        <dbReference type="Pfam" id="PF13676"/>
    </source>
</evidence>
<name>A0A1G6A0C8_9GAMM</name>
<dbReference type="EMBL" id="FMXN01000001">
    <property type="protein sequence ID" value="SDB01696.1"/>
    <property type="molecule type" value="Genomic_DNA"/>
</dbReference>
<organism evidence="2 3">
    <name type="scientific">Pseudidiomarina indica</name>
    <dbReference type="NCBI Taxonomy" id="1159017"/>
    <lineage>
        <taxon>Bacteria</taxon>
        <taxon>Pseudomonadati</taxon>
        <taxon>Pseudomonadota</taxon>
        <taxon>Gammaproteobacteria</taxon>
        <taxon>Alteromonadales</taxon>
        <taxon>Idiomarinaceae</taxon>
        <taxon>Pseudidiomarina</taxon>
    </lineage>
</organism>
<dbReference type="STRING" id="1159017.SAMN02927930_00013"/>
<evidence type="ECO:0000313" key="2">
    <source>
        <dbReference type="EMBL" id="SDB01696.1"/>
    </source>
</evidence>
<sequence>MAMLNDYAGADARFEFEFWQDNQIAIGADWDESIHTAMAQCDVGLLLLSPAFLQSQYITEKELPVLVKKPMLFPIALAPIDFKRHDLKGLQAKQIFRLDAKGLEQPRAFSELKSKRRQEFVMRLYEAVHDKLVEQLGDSKSSATKKNKD</sequence>
<dbReference type="AlphaFoldDB" id="A0A1G6A0C8"/>
<dbReference type="Pfam" id="PF13676">
    <property type="entry name" value="TIR_2"/>
    <property type="match status" value="1"/>
</dbReference>
<dbReference type="Proteomes" id="UP000199626">
    <property type="component" value="Unassembled WGS sequence"/>
</dbReference>